<dbReference type="Pfam" id="PF10225">
    <property type="entry name" value="NEMP"/>
    <property type="match status" value="1"/>
</dbReference>
<evidence type="ECO:0000256" key="4">
    <source>
        <dbReference type="ARBA" id="ARBA00022729"/>
    </source>
</evidence>
<evidence type="ECO:0000313" key="9">
    <source>
        <dbReference type="EMBL" id="PRQ33639.1"/>
    </source>
</evidence>
<organism evidence="9 10">
    <name type="scientific">Rosa chinensis</name>
    <name type="common">China rose</name>
    <dbReference type="NCBI Taxonomy" id="74649"/>
    <lineage>
        <taxon>Eukaryota</taxon>
        <taxon>Viridiplantae</taxon>
        <taxon>Streptophyta</taxon>
        <taxon>Embryophyta</taxon>
        <taxon>Tracheophyta</taxon>
        <taxon>Spermatophyta</taxon>
        <taxon>Magnoliopsida</taxon>
        <taxon>eudicotyledons</taxon>
        <taxon>Gunneridae</taxon>
        <taxon>Pentapetalae</taxon>
        <taxon>rosids</taxon>
        <taxon>fabids</taxon>
        <taxon>Rosales</taxon>
        <taxon>Rosaceae</taxon>
        <taxon>Rosoideae</taxon>
        <taxon>Rosoideae incertae sedis</taxon>
        <taxon>Rosa</taxon>
    </lineage>
</organism>
<dbReference type="EMBL" id="PDCK01000043">
    <property type="protein sequence ID" value="PRQ33639.1"/>
    <property type="molecule type" value="Genomic_DNA"/>
</dbReference>
<evidence type="ECO:0000256" key="3">
    <source>
        <dbReference type="ARBA" id="ARBA00022692"/>
    </source>
</evidence>
<evidence type="ECO:0000256" key="6">
    <source>
        <dbReference type="ARBA" id="ARBA00023136"/>
    </source>
</evidence>
<keyword evidence="7" id="KW-0539">Nucleus</keyword>
<comment type="caution">
    <text evidence="9">The sequence shown here is derived from an EMBL/GenBank/DDBJ whole genome shotgun (WGS) entry which is preliminary data.</text>
</comment>
<gene>
    <name evidence="9" type="ORF">RchiOBHm_Chr5g0059811</name>
</gene>
<comment type="subcellular location">
    <subcellularLocation>
        <location evidence="1">Nucleus inner membrane</location>
        <topology evidence="1">Multi-pass membrane protein</topology>
        <orientation evidence="1">Nucleoplasmic side</orientation>
    </subcellularLocation>
</comment>
<evidence type="ECO:0000313" key="10">
    <source>
        <dbReference type="Proteomes" id="UP000238479"/>
    </source>
</evidence>
<proteinExistence type="inferred from homology"/>
<keyword evidence="5 8" id="KW-1133">Transmembrane helix</keyword>
<keyword evidence="4" id="KW-0732">Signal</keyword>
<dbReference type="AlphaFoldDB" id="A0A2P6QHI2"/>
<dbReference type="Gramene" id="PRQ33639">
    <property type="protein sequence ID" value="PRQ33639"/>
    <property type="gene ID" value="RchiOBHm_Chr5g0059811"/>
</dbReference>
<dbReference type="InterPro" id="IPR019358">
    <property type="entry name" value="NEMP_fam"/>
</dbReference>
<keyword evidence="6 8" id="KW-0472">Membrane</keyword>
<dbReference type="PANTHER" id="PTHR31587:SF4">
    <property type="entry name" value="TRANSMEMBRANE PROTEIN (DUF2215)"/>
    <property type="match status" value="1"/>
</dbReference>
<dbReference type="GO" id="GO:0005637">
    <property type="term" value="C:nuclear inner membrane"/>
    <property type="evidence" value="ECO:0007669"/>
    <property type="project" value="UniProtKB-SubCell"/>
</dbReference>
<keyword evidence="3 8" id="KW-0812">Transmembrane</keyword>
<feature type="transmembrane region" description="Helical" evidence="8">
    <location>
        <begin position="59"/>
        <end position="84"/>
    </location>
</feature>
<evidence type="ECO:0000256" key="8">
    <source>
        <dbReference type="SAM" id="Phobius"/>
    </source>
</evidence>
<feature type="transmembrane region" description="Helical" evidence="8">
    <location>
        <begin position="20"/>
        <end position="39"/>
    </location>
</feature>
<reference evidence="9 10" key="1">
    <citation type="journal article" date="2018" name="Nat. Genet.">
        <title>The Rosa genome provides new insights in the design of modern roses.</title>
        <authorList>
            <person name="Bendahmane M."/>
        </authorList>
    </citation>
    <scope>NUCLEOTIDE SEQUENCE [LARGE SCALE GENOMIC DNA]</scope>
    <source>
        <strain evidence="10">cv. Old Blush</strain>
    </source>
</reference>
<name>A0A2P6QHI2_ROSCH</name>
<evidence type="ECO:0000256" key="1">
    <source>
        <dbReference type="ARBA" id="ARBA00004575"/>
    </source>
</evidence>
<dbReference type="PANTHER" id="PTHR31587">
    <property type="entry name" value="TRANSMEMBRANE PROTEIN (DUF2215)"/>
    <property type="match status" value="1"/>
</dbReference>
<evidence type="ECO:0000256" key="2">
    <source>
        <dbReference type="ARBA" id="ARBA00005748"/>
    </source>
</evidence>
<accession>A0A2P6QHI2</accession>
<comment type="similarity">
    <text evidence="2">Belongs to the NEMP family.</text>
</comment>
<evidence type="ECO:0000256" key="5">
    <source>
        <dbReference type="ARBA" id="ARBA00022989"/>
    </source>
</evidence>
<protein>
    <submittedName>
        <fullName evidence="9">Putative NEMP family protein</fullName>
    </submittedName>
</protein>
<evidence type="ECO:0000256" key="7">
    <source>
        <dbReference type="ARBA" id="ARBA00023242"/>
    </source>
</evidence>
<dbReference type="Proteomes" id="UP000238479">
    <property type="component" value="Chromosome 5"/>
</dbReference>
<dbReference type="STRING" id="74649.A0A2P6QHI2"/>
<sequence length="154" mass="17079">MIFLLQVMKLLPTGRKNSLAIFVLSSVVGLGSFLLRYILGLLSSVLIELGISEDMYNVLAIFLLAFVFPAGASLGFWTVCKMALNEDGSIDSRTSLFVLWTIRFVAVIFLSQSSSYQLLAAGAIMVHFFEKIDNFITYLWSEGTYIISCLIPNS</sequence>
<keyword evidence="10" id="KW-1185">Reference proteome</keyword>